<dbReference type="EMBL" id="JACAZI010000001">
    <property type="protein sequence ID" value="KAF7371888.1"/>
    <property type="molecule type" value="Genomic_DNA"/>
</dbReference>
<proteinExistence type="predicted"/>
<protein>
    <submittedName>
        <fullName evidence="1">Uncharacterized protein</fullName>
    </submittedName>
</protein>
<dbReference type="AlphaFoldDB" id="A0A8H6Z3Y5"/>
<evidence type="ECO:0000313" key="1">
    <source>
        <dbReference type="EMBL" id="KAF7371888.1"/>
    </source>
</evidence>
<comment type="caution">
    <text evidence="1">The sequence shown here is derived from an EMBL/GenBank/DDBJ whole genome shotgun (WGS) entry which is preliminary data.</text>
</comment>
<dbReference type="Proteomes" id="UP000620124">
    <property type="component" value="Unassembled WGS sequence"/>
</dbReference>
<accession>A0A8H6Z3Y5</accession>
<keyword evidence="2" id="KW-1185">Reference proteome</keyword>
<organism evidence="1 2">
    <name type="scientific">Mycena venus</name>
    <dbReference type="NCBI Taxonomy" id="2733690"/>
    <lineage>
        <taxon>Eukaryota</taxon>
        <taxon>Fungi</taxon>
        <taxon>Dikarya</taxon>
        <taxon>Basidiomycota</taxon>
        <taxon>Agaricomycotina</taxon>
        <taxon>Agaricomycetes</taxon>
        <taxon>Agaricomycetidae</taxon>
        <taxon>Agaricales</taxon>
        <taxon>Marasmiineae</taxon>
        <taxon>Mycenaceae</taxon>
        <taxon>Mycena</taxon>
    </lineage>
</organism>
<name>A0A8H6Z3Y5_9AGAR</name>
<gene>
    <name evidence="1" type="ORF">MVEN_00046100</name>
</gene>
<sequence>MAAWKSRTASRRASLVRARVSFKCSKRSTRGRGSSNVMRPFGFAMLHVNSTLDKPRECSKQFSTFFGNMLVHSHSKPVSSKCNSLLSTMLPLCSCRREYAIGTPSRSMIGSLGLTGRGARNSAPEMILKTIMPTLELDSSSGSSESRDLSPLTARWFIKPNLDGATGANWARS</sequence>
<reference evidence="1" key="1">
    <citation type="submission" date="2020-05" db="EMBL/GenBank/DDBJ databases">
        <title>Mycena genomes resolve the evolution of fungal bioluminescence.</title>
        <authorList>
            <person name="Tsai I.J."/>
        </authorList>
    </citation>
    <scope>NUCLEOTIDE SEQUENCE</scope>
    <source>
        <strain evidence="1">CCC161011</strain>
    </source>
</reference>
<evidence type="ECO:0000313" key="2">
    <source>
        <dbReference type="Proteomes" id="UP000620124"/>
    </source>
</evidence>